<evidence type="ECO:0000313" key="3">
    <source>
        <dbReference type="Proteomes" id="UP000199385"/>
    </source>
</evidence>
<dbReference type="InterPro" id="IPR016032">
    <property type="entry name" value="Sig_transdc_resp-reg_C-effctor"/>
</dbReference>
<organism evidence="2 3">
    <name type="scientific">Micromonospora auratinigra</name>
    <dbReference type="NCBI Taxonomy" id="261654"/>
    <lineage>
        <taxon>Bacteria</taxon>
        <taxon>Bacillati</taxon>
        <taxon>Actinomycetota</taxon>
        <taxon>Actinomycetes</taxon>
        <taxon>Micromonosporales</taxon>
        <taxon>Micromonosporaceae</taxon>
        <taxon>Micromonospora</taxon>
    </lineage>
</organism>
<dbReference type="SMART" id="SM00421">
    <property type="entry name" value="HTH_LUXR"/>
    <property type="match status" value="1"/>
</dbReference>
<sequence>MDAAVSEPTATTGQDRSGQHDLVARSWALQNKLYRRILSADPADPDAPVRLFAEGFQQIVARLPALERATRSLVYNLTVKAVFDPLRREREPNLHTRMRGIRGHMITNPSDYLSLIAAAHPDTWVAPVRANGIAVDERLLLVPGPPTPDQRPTAWLCRDPDLVMEHCDLWWETQRQAVPIREVPGFIALTERQLEVAALLGQGAKDATIARRLGVSPRTVTYDVARLLDSFGVGTRWEGGMVLGRACPPGLAG</sequence>
<accession>A0A1A8ZPE9</accession>
<protein>
    <submittedName>
        <fullName evidence="2">Regulatory protein, luxR family</fullName>
    </submittedName>
</protein>
<dbReference type="Gene3D" id="1.10.10.10">
    <property type="entry name" value="Winged helix-like DNA-binding domain superfamily/Winged helix DNA-binding domain"/>
    <property type="match status" value="1"/>
</dbReference>
<dbReference type="InterPro" id="IPR036388">
    <property type="entry name" value="WH-like_DNA-bd_sf"/>
</dbReference>
<dbReference type="EMBL" id="LT594323">
    <property type="protein sequence ID" value="SBT45699.1"/>
    <property type="molecule type" value="Genomic_DNA"/>
</dbReference>
<dbReference type="GO" id="GO:0006355">
    <property type="term" value="P:regulation of DNA-templated transcription"/>
    <property type="evidence" value="ECO:0007669"/>
    <property type="project" value="InterPro"/>
</dbReference>
<dbReference type="Pfam" id="PF00196">
    <property type="entry name" value="GerE"/>
    <property type="match status" value="1"/>
</dbReference>
<dbReference type="STRING" id="261654.GA0070611_3113"/>
<dbReference type="SUPFAM" id="SSF46894">
    <property type="entry name" value="C-terminal effector domain of the bipartite response regulators"/>
    <property type="match status" value="1"/>
</dbReference>
<feature type="domain" description="HTH luxR-type" evidence="1">
    <location>
        <begin position="186"/>
        <end position="243"/>
    </location>
</feature>
<evidence type="ECO:0000313" key="2">
    <source>
        <dbReference type="EMBL" id="SBT45699.1"/>
    </source>
</evidence>
<reference evidence="3" key="1">
    <citation type="submission" date="2016-06" db="EMBL/GenBank/DDBJ databases">
        <authorList>
            <person name="Varghese N."/>
            <person name="Submissions Spin"/>
        </authorList>
    </citation>
    <scope>NUCLEOTIDE SEQUENCE [LARGE SCALE GENOMIC DNA]</scope>
    <source>
        <strain evidence="3">DSM 44815</strain>
    </source>
</reference>
<dbReference type="GO" id="GO:0003677">
    <property type="term" value="F:DNA binding"/>
    <property type="evidence" value="ECO:0007669"/>
    <property type="project" value="InterPro"/>
</dbReference>
<keyword evidence="3" id="KW-1185">Reference proteome</keyword>
<dbReference type="AlphaFoldDB" id="A0A1A8ZPE9"/>
<proteinExistence type="predicted"/>
<dbReference type="Proteomes" id="UP000199385">
    <property type="component" value="Chromosome I"/>
</dbReference>
<dbReference type="PRINTS" id="PR00038">
    <property type="entry name" value="HTHLUXR"/>
</dbReference>
<name>A0A1A8ZPE9_9ACTN</name>
<evidence type="ECO:0000259" key="1">
    <source>
        <dbReference type="SMART" id="SM00421"/>
    </source>
</evidence>
<dbReference type="InterPro" id="IPR000792">
    <property type="entry name" value="Tscrpt_reg_LuxR_C"/>
</dbReference>
<gene>
    <name evidence="2" type="ORF">GA0070611_3113</name>
</gene>
<dbReference type="PATRIC" id="fig|261654.4.peg.3165"/>